<dbReference type="InterPro" id="IPR000182">
    <property type="entry name" value="GNAT_dom"/>
</dbReference>
<dbReference type="InterPro" id="IPR050680">
    <property type="entry name" value="YpeA/RimI_acetyltransf"/>
</dbReference>
<keyword evidence="5" id="KW-1185">Reference proteome</keyword>
<reference evidence="4 5" key="1">
    <citation type="journal article" date="2017" name="Int. J. Syst. Evol. Microbiol.">
        <title>Bacillus mangrovi sp. nov., isolated from a sediment sample from a mangrove forest.</title>
        <authorList>
            <person name="Gupta V."/>
            <person name="Singh P.K."/>
            <person name="Korpole S."/>
            <person name="Tanuku N.R.S."/>
            <person name="Pinnaka A.K."/>
        </authorList>
    </citation>
    <scope>NUCLEOTIDE SEQUENCE [LARGE SCALE GENOMIC DNA]</scope>
    <source>
        <strain evidence="4 5">KCTC 33872</strain>
    </source>
</reference>
<keyword evidence="2" id="KW-0012">Acyltransferase</keyword>
<evidence type="ECO:0000313" key="5">
    <source>
        <dbReference type="Proteomes" id="UP000434639"/>
    </source>
</evidence>
<dbReference type="PROSITE" id="PS51186">
    <property type="entry name" value="GNAT"/>
    <property type="match status" value="1"/>
</dbReference>
<dbReference type="Pfam" id="PF00583">
    <property type="entry name" value="Acetyltransf_1"/>
    <property type="match status" value="1"/>
</dbReference>
<dbReference type="CDD" id="cd04301">
    <property type="entry name" value="NAT_SF"/>
    <property type="match status" value="1"/>
</dbReference>
<dbReference type="GO" id="GO:0016747">
    <property type="term" value="F:acyltransferase activity, transferring groups other than amino-acyl groups"/>
    <property type="evidence" value="ECO:0007669"/>
    <property type="project" value="InterPro"/>
</dbReference>
<dbReference type="OrthoDB" id="156739at2"/>
<comment type="caution">
    <text evidence="4">The sequence shown here is derived from an EMBL/GenBank/DDBJ whole genome shotgun (WGS) entry which is preliminary data.</text>
</comment>
<dbReference type="EMBL" id="WMIB01000021">
    <property type="protein sequence ID" value="MTH55017.1"/>
    <property type="molecule type" value="Genomic_DNA"/>
</dbReference>
<dbReference type="Proteomes" id="UP000434639">
    <property type="component" value="Unassembled WGS sequence"/>
</dbReference>
<evidence type="ECO:0000256" key="2">
    <source>
        <dbReference type="ARBA" id="ARBA00023315"/>
    </source>
</evidence>
<evidence type="ECO:0000256" key="1">
    <source>
        <dbReference type="ARBA" id="ARBA00022679"/>
    </source>
</evidence>
<feature type="domain" description="N-acetyltransferase" evidence="3">
    <location>
        <begin position="1"/>
        <end position="150"/>
    </location>
</feature>
<evidence type="ECO:0000259" key="3">
    <source>
        <dbReference type="PROSITE" id="PS51186"/>
    </source>
</evidence>
<dbReference type="RefSeq" id="WP_155113523.1">
    <property type="nucleotide sequence ID" value="NZ_WMIB01000021.1"/>
</dbReference>
<organism evidence="4 5">
    <name type="scientific">Metabacillus mangrovi</name>
    <dbReference type="NCBI Taxonomy" id="1491830"/>
    <lineage>
        <taxon>Bacteria</taxon>
        <taxon>Bacillati</taxon>
        <taxon>Bacillota</taxon>
        <taxon>Bacilli</taxon>
        <taxon>Bacillales</taxon>
        <taxon>Bacillaceae</taxon>
        <taxon>Metabacillus</taxon>
    </lineage>
</organism>
<dbReference type="Gene3D" id="3.40.630.30">
    <property type="match status" value="1"/>
</dbReference>
<proteinExistence type="predicted"/>
<dbReference type="PANTHER" id="PTHR43420">
    <property type="entry name" value="ACETYLTRANSFERASE"/>
    <property type="match status" value="1"/>
</dbReference>
<sequence length="150" mass="17424">MEIRKPDHEEIQKILTYSPEALHEGTMGRADFSLEQAKELSESLLKKGSYYLMAMENEELAGWVLLSKSFDLFKEEEIGFITELYVLPNYRRRGVAKKLIKKGIDEMKIRGFSDIRLNVFSGNDAIELYKELGFKERSITMELCLTDMRS</sequence>
<dbReference type="SUPFAM" id="SSF55729">
    <property type="entry name" value="Acyl-CoA N-acyltransferases (Nat)"/>
    <property type="match status" value="1"/>
</dbReference>
<keyword evidence="1 4" id="KW-0808">Transferase</keyword>
<name>A0A7X2V5P2_9BACI</name>
<dbReference type="AlphaFoldDB" id="A0A7X2V5P2"/>
<gene>
    <name evidence="4" type="ORF">GKZ89_16560</name>
</gene>
<evidence type="ECO:0000313" key="4">
    <source>
        <dbReference type="EMBL" id="MTH55017.1"/>
    </source>
</evidence>
<dbReference type="InterPro" id="IPR016181">
    <property type="entry name" value="Acyl_CoA_acyltransferase"/>
</dbReference>
<accession>A0A7X2V5P2</accession>
<dbReference type="PANTHER" id="PTHR43420:SF41">
    <property type="entry name" value="IAA ACETYLTRANSFERASE"/>
    <property type="match status" value="1"/>
</dbReference>
<protein>
    <submittedName>
        <fullName evidence="4">GNAT family N-acetyltransferase</fullName>
    </submittedName>
</protein>